<gene>
    <name evidence="1" type="ORF">A3I41_00140</name>
</gene>
<proteinExistence type="predicted"/>
<evidence type="ECO:0000313" key="2">
    <source>
        <dbReference type="Proteomes" id="UP000176593"/>
    </source>
</evidence>
<name>A0A1F7VDC2_9BACT</name>
<sequence length="382" mass="44821">MIDWATLQEWQTDWLHVDPSQIQKRRRFLIDALSREQTHVTRAMNTLRNGRLRLVREYADIFTDQLELDSSVSTTLNPHRLLELAEKPWADQKPDAQRWFESISRFDQAVAVAKIEMSDSYEMLARDINDLMDFLWGHLFEPVFEKIEVYCYHDPATGYAVSAEDVGIGHHLSRPGLKRRKSNLTCRKTMKGELAFFRHRIKDAFDAWLKSQRQVHDPEKKHPYTVYDRCGLTFIVPTMMELHDVALQIVELLLDHGGTEIEPLDTNFVAEQSIDATNRQSSPAYKAAKTLIQFRGRVYEFQFLTFHDYFTSKRSLNDSNHDLYRLRQTLKYFLPLLWPKEIYAVDWGNPHIISSLRKWKINQLGLRVNGKHTSTHESSEDP</sequence>
<reference evidence="1 2" key="1">
    <citation type="journal article" date="2016" name="Nat. Commun.">
        <title>Thousands of microbial genomes shed light on interconnected biogeochemical processes in an aquifer system.</title>
        <authorList>
            <person name="Anantharaman K."/>
            <person name="Brown C.T."/>
            <person name="Hug L.A."/>
            <person name="Sharon I."/>
            <person name="Castelle C.J."/>
            <person name="Probst A.J."/>
            <person name="Thomas B.C."/>
            <person name="Singh A."/>
            <person name="Wilkins M.J."/>
            <person name="Karaoz U."/>
            <person name="Brodie E.L."/>
            <person name="Williams K.H."/>
            <person name="Hubbard S.S."/>
            <person name="Banfield J.F."/>
        </authorList>
    </citation>
    <scope>NUCLEOTIDE SEQUENCE [LARGE SCALE GENOMIC DNA]</scope>
</reference>
<comment type="caution">
    <text evidence="1">The sequence shown here is derived from an EMBL/GenBank/DDBJ whole genome shotgun (WGS) entry which is preliminary data.</text>
</comment>
<organism evidence="1 2">
    <name type="scientific">Candidatus Uhrbacteria bacterium RIFCSPLOWO2_02_FULL_48_18</name>
    <dbReference type="NCBI Taxonomy" id="1802408"/>
    <lineage>
        <taxon>Bacteria</taxon>
        <taxon>Candidatus Uhriibacteriota</taxon>
    </lineage>
</organism>
<dbReference type="EMBL" id="MGEQ01000001">
    <property type="protein sequence ID" value="OGL88128.1"/>
    <property type="molecule type" value="Genomic_DNA"/>
</dbReference>
<protein>
    <submittedName>
        <fullName evidence="1">Uncharacterized protein</fullName>
    </submittedName>
</protein>
<evidence type="ECO:0000313" key="1">
    <source>
        <dbReference type="EMBL" id="OGL88128.1"/>
    </source>
</evidence>
<dbReference type="AlphaFoldDB" id="A0A1F7VDC2"/>
<accession>A0A1F7VDC2</accession>
<dbReference type="Proteomes" id="UP000176593">
    <property type="component" value="Unassembled WGS sequence"/>
</dbReference>